<dbReference type="InParanoid" id="A0A1X7VMJ0"/>
<dbReference type="EnsemblMetazoa" id="Aqu2.1.41287_001">
    <property type="protein sequence ID" value="Aqu2.1.41287_001"/>
    <property type="gene ID" value="Aqu2.1.41287"/>
</dbReference>
<proteinExistence type="predicted"/>
<evidence type="ECO:0000313" key="1">
    <source>
        <dbReference type="EnsemblMetazoa" id="Aqu2.1.41287_001"/>
    </source>
</evidence>
<name>A0A1X7VMJ0_AMPQE</name>
<reference evidence="1" key="1">
    <citation type="submission" date="2017-05" db="UniProtKB">
        <authorList>
            <consortium name="EnsemblMetazoa"/>
        </authorList>
    </citation>
    <scope>IDENTIFICATION</scope>
</reference>
<accession>A0A1X7VMJ0</accession>
<dbReference type="AlphaFoldDB" id="A0A1X7VMJ0"/>
<organism evidence="1">
    <name type="scientific">Amphimedon queenslandica</name>
    <name type="common">Sponge</name>
    <dbReference type="NCBI Taxonomy" id="400682"/>
    <lineage>
        <taxon>Eukaryota</taxon>
        <taxon>Metazoa</taxon>
        <taxon>Porifera</taxon>
        <taxon>Demospongiae</taxon>
        <taxon>Heteroscleromorpha</taxon>
        <taxon>Haplosclerida</taxon>
        <taxon>Niphatidae</taxon>
        <taxon>Amphimedon</taxon>
    </lineage>
</organism>
<protein>
    <submittedName>
        <fullName evidence="1">Uncharacterized protein</fullName>
    </submittedName>
</protein>
<sequence>MIIFPSLSLRICGRNDIRHLIDNFLHSSPNILSTFPDILSYYLKNVRDTTLLRVSLTTTRKSSIRMIPV</sequence>